<dbReference type="PRINTS" id="PR00340">
    <property type="entry name" value="PIIGLNB"/>
</dbReference>
<dbReference type="PANTHER" id="PTHR30115:SF11">
    <property type="entry name" value="NITROGEN REGULATORY PROTEIN P-II HOMOLOG"/>
    <property type="match status" value="1"/>
</dbReference>
<protein>
    <submittedName>
        <fullName evidence="1">P-II family nitrogen regulator</fullName>
    </submittedName>
</protein>
<dbReference type="SMART" id="SM00938">
    <property type="entry name" value="P-II"/>
    <property type="match status" value="1"/>
</dbReference>
<reference evidence="1 2" key="1">
    <citation type="submission" date="2020-12" db="EMBL/GenBank/DDBJ databases">
        <authorList>
            <person name="Awala S.I."/>
            <person name="Gwak J.-H."/>
            <person name="Kim S.-J."/>
            <person name="Rhee S.-K."/>
        </authorList>
    </citation>
    <scope>NUCLEOTIDE SEQUENCE [LARGE SCALE GENOMIC DNA]</scope>
    <source>
        <strain evidence="1 2">IT5</strain>
    </source>
</reference>
<dbReference type="InterPro" id="IPR011322">
    <property type="entry name" value="N-reg_PII-like_a/b"/>
</dbReference>
<dbReference type="EMBL" id="CP065956">
    <property type="protein sequence ID" value="QSR86785.1"/>
    <property type="molecule type" value="Genomic_DNA"/>
</dbReference>
<keyword evidence="2" id="KW-1185">Reference proteome</keyword>
<dbReference type="PROSITE" id="PS51343">
    <property type="entry name" value="PII_GLNB_DOM"/>
    <property type="match status" value="1"/>
</dbReference>
<evidence type="ECO:0000313" key="2">
    <source>
        <dbReference type="Proteomes" id="UP000663088"/>
    </source>
</evidence>
<accession>A0ABX7PVD3</accession>
<evidence type="ECO:0000313" key="1">
    <source>
        <dbReference type="EMBL" id="QSR86785.1"/>
    </source>
</evidence>
<dbReference type="SUPFAM" id="SSF54913">
    <property type="entry name" value="GlnB-like"/>
    <property type="match status" value="1"/>
</dbReference>
<dbReference type="Gene3D" id="3.30.70.120">
    <property type="match status" value="1"/>
</dbReference>
<dbReference type="InterPro" id="IPR015867">
    <property type="entry name" value="N-reg_PII/ATP_PRibTrfase_C"/>
</dbReference>
<proteinExistence type="predicted"/>
<dbReference type="InterPro" id="IPR002187">
    <property type="entry name" value="N-reg_PII"/>
</dbReference>
<name>A0ABX7PVD3_9BACT</name>
<organism evidence="1 2">
    <name type="scientific">Candidatus Methylacidiphilum infernorum</name>
    <dbReference type="NCBI Taxonomy" id="511746"/>
    <lineage>
        <taxon>Bacteria</taxon>
        <taxon>Pseudomonadati</taxon>
        <taxon>Verrucomicrobiota</taxon>
        <taxon>Methylacidiphilae</taxon>
        <taxon>Methylacidiphilales</taxon>
        <taxon>Methylacidiphilaceae</taxon>
        <taxon>Methylacidiphilum (ex Ratnadevi et al. 2023)</taxon>
    </lineage>
</organism>
<sequence length="127" mass="14493">MDSFFKIEAIVKPFKLGEVRKNLCTEDILALSIYKVKGLDEEENKIEKYRGDEYFPVLKTHYKIEIFVQKINLSKILSALSRSMTNDKHSSGQISIIAVASVQQLSSYNDYPPSSSKPRLTPAFLLF</sequence>
<gene>
    <name evidence="1" type="ORF">EM20IM_10025</name>
</gene>
<dbReference type="Pfam" id="PF00543">
    <property type="entry name" value="P-II"/>
    <property type="match status" value="1"/>
</dbReference>
<dbReference type="RefSeq" id="WP_206847000.1">
    <property type="nucleotide sequence ID" value="NZ_CP065956.1"/>
</dbReference>
<dbReference type="PANTHER" id="PTHR30115">
    <property type="entry name" value="NITROGEN REGULATORY PROTEIN P-II"/>
    <property type="match status" value="1"/>
</dbReference>
<dbReference type="Proteomes" id="UP000663088">
    <property type="component" value="Chromosome"/>
</dbReference>